<dbReference type="InterPro" id="IPR000873">
    <property type="entry name" value="AMP-dep_synth/lig_dom"/>
</dbReference>
<name>A0A4R8IYE4_9GAMM</name>
<evidence type="ECO:0000256" key="1">
    <source>
        <dbReference type="ARBA" id="ARBA00022598"/>
    </source>
</evidence>
<sequence>MSRKLPLTTHPPEAIIAWHQGEAISTQKFLAQAQALAQSLPEASHAVNLCEDRYAFLLAFAALLIRGQVCLLPPNRATGVVHAVAADYPGSYCLVDQPGTELALSQFAVTPQSEVSGINRTPLIDANQQALVIFTSGSTDTPRSYGKYWGDLVRGAELAADRFALDQFAGGTLVATVPPQHMYGLESTILFALHSPLAMQGERPFYPEDVRQALLQVPAPRLLITTPVHLRACVGAGLAWPPMEMIISATAPLSTALAAEAERHFGCPVQEIYGSTETGAIASRHTLTEPLWRPYESVRLHCKEGRCHVEADFLPRAMPLNDIIDSRAAGFTLLGRDSDMINIAGKRASLTDLTRRLQEIPGVEDGAMVLQDEERERGGRIGALVVAPALSERAILAAMGSVMDPVFIPRTLYRVERLPRNETGKLPRAELLAMLERLRQRDT</sequence>
<dbReference type="InterPro" id="IPR050237">
    <property type="entry name" value="ATP-dep_AMP-bd_enzyme"/>
</dbReference>
<reference evidence="3 4" key="1">
    <citation type="submission" date="2019-03" db="EMBL/GenBank/DDBJ databases">
        <title>Genomic Encyclopedia of Type Strains, Phase IV (KMG-IV): sequencing the most valuable type-strain genomes for metagenomic binning, comparative biology and taxonomic classification.</title>
        <authorList>
            <person name="Goeker M."/>
        </authorList>
    </citation>
    <scope>NUCLEOTIDE SEQUENCE [LARGE SCALE GENOMIC DNA]</scope>
    <source>
        <strain evidence="3 4">DSM 16326</strain>
    </source>
</reference>
<evidence type="ECO:0000313" key="4">
    <source>
        <dbReference type="Proteomes" id="UP000294914"/>
    </source>
</evidence>
<gene>
    <name evidence="3" type="ORF">EDC23_1341</name>
</gene>
<comment type="caution">
    <text evidence="3">The sequence shown here is derived from an EMBL/GenBank/DDBJ whole genome shotgun (WGS) entry which is preliminary data.</text>
</comment>
<dbReference type="OrthoDB" id="9787658at2"/>
<dbReference type="PANTHER" id="PTHR43767">
    <property type="entry name" value="LONG-CHAIN-FATTY-ACID--COA LIGASE"/>
    <property type="match status" value="1"/>
</dbReference>
<dbReference type="RefSeq" id="WP_134082246.1">
    <property type="nucleotide sequence ID" value="NZ_SOQX01000002.1"/>
</dbReference>
<keyword evidence="4" id="KW-1185">Reference proteome</keyword>
<dbReference type="Gene3D" id="3.30.300.30">
    <property type="match status" value="1"/>
</dbReference>
<feature type="domain" description="AMP-dependent synthetase/ligase" evidence="2">
    <location>
        <begin position="90"/>
        <end position="291"/>
    </location>
</feature>
<accession>A0A4R8IYE4</accession>
<dbReference type="GO" id="GO:0016874">
    <property type="term" value="F:ligase activity"/>
    <property type="evidence" value="ECO:0007669"/>
    <property type="project" value="UniProtKB-KW"/>
</dbReference>
<evidence type="ECO:0000313" key="3">
    <source>
        <dbReference type="EMBL" id="TDY02957.1"/>
    </source>
</evidence>
<dbReference type="PANTHER" id="PTHR43767:SF8">
    <property type="entry name" value="LONG-CHAIN-FATTY-ACID--COA LIGASE"/>
    <property type="match status" value="1"/>
</dbReference>
<proteinExistence type="predicted"/>
<organism evidence="3 4">
    <name type="scientific">Thiohalophilus thiocyanatoxydans</name>
    <dbReference type="NCBI Taxonomy" id="381308"/>
    <lineage>
        <taxon>Bacteria</taxon>
        <taxon>Pseudomonadati</taxon>
        <taxon>Pseudomonadota</taxon>
        <taxon>Gammaproteobacteria</taxon>
        <taxon>Thiohalomonadales</taxon>
        <taxon>Thiohalophilaceae</taxon>
        <taxon>Thiohalophilus</taxon>
    </lineage>
</organism>
<evidence type="ECO:0000259" key="2">
    <source>
        <dbReference type="Pfam" id="PF00501"/>
    </source>
</evidence>
<dbReference type="InterPro" id="IPR045851">
    <property type="entry name" value="AMP-bd_C_sf"/>
</dbReference>
<dbReference type="Pfam" id="PF00501">
    <property type="entry name" value="AMP-binding"/>
    <property type="match status" value="1"/>
</dbReference>
<dbReference type="AlphaFoldDB" id="A0A4R8IYE4"/>
<protein>
    <submittedName>
        <fullName evidence="3">Acyl-coenzyme A synthetase/AMP-(Fatty) acid ligase</fullName>
    </submittedName>
</protein>
<dbReference type="InterPro" id="IPR042099">
    <property type="entry name" value="ANL_N_sf"/>
</dbReference>
<dbReference type="EMBL" id="SOQX01000002">
    <property type="protein sequence ID" value="TDY02957.1"/>
    <property type="molecule type" value="Genomic_DNA"/>
</dbReference>
<dbReference type="SUPFAM" id="SSF56801">
    <property type="entry name" value="Acetyl-CoA synthetase-like"/>
    <property type="match status" value="1"/>
</dbReference>
<dbReference type="Proteomes" id="UP000294914">
    <property type="component" value="Unassembled WGS sequence"/>
</dbReference>
<keyword evidence="1 3" id="KW-0436">Ligase</keyword>
<dbReference type="Gene3D" id="3.40.50.12780">
    <property type="entry name" value="N-terminal domain of ligase-like"/>
    <property type="match status" value="1"/>
</dbReference>